<reference evidence="2 3" key="1">
    <citation type="journal article" date="2011" name="Science">
        <title>The Selaginella genome identifies genetic changes associated with the evolution of vascular plants.</title>
        <authorList>
            <person name="Banks J.A."/>
            <person name="Nishiyama T."/>
            <person name="Hasebe M."/>
            <person name="Bowman J.L."/>
            <person name="Gribskov M."/>
            <person name="dePamphilis C."/>
            <person name="Albert V.A."/>
            <person name="Aono N."/>
            <person name="Aoyama T."/>
            <person name="Ambrose B.A."/>
            <person name="Ashton N.W."/>
            <person name="Axtell M.J."/>
            <person name="Barker E."/>
            <person name="Barker M.S."/>
            <person name="Bennetzen J.L."/>
            <person name="Bonawitz N.D."/>
            <person name="Chapple C."/>
            <person name="Cheng C."/>
            <person name="Correa L.G."/>
            <person name="Dacre M."/>
            <person name="DeBarry J."/>
            <person name="Dreyer I."/>
            <person name="Elias M."/>
            <person name="Engstrom E.M."/>
            <person name="Estelle M."/>
            <person name="Feng L."/>
            <person name="Finet C."/>
            <person name="Floyd S.K."/>
            <person name="Frommer W.B."/>
            <person name="Fujita T."/>
            <person name="Gramzow L."/>
            <person name="Gutensohn M."/>
            <person name="Harholt J."/>
            <person name="Hattori M."/>
            <person name="Heyl A."/>
            <person name="Hirai T."/>
            <person name="Hiwatashi Y."/>
            <person name="Ishikawa M."/>
            <person name="Iwata M."/>
            <person name="Karol K.G."/>
            <person name="Koehler B."/>
            <person name="Kolukisaoglu U."/>
            <person name="Kubo M."/>
            <person name="Kurata T."/>
            <person name="Lalonde S."/>
            <person name="Li K."/>
            <person name="Li Y."/>
            <person name="Litt A."/>
            <person name="Lyons E."/>
            <person name="Manning G."/>
            <person name="Maruyama T."/>
            <person name="Michael T.P."/>
            <person name="Mikami K."/>
            <person name="Miyazaki S."/>
            <person name="Morinaga S."/>
            <person name="Murata T."/>
            <person name="Mueller-Roeber B."/>
            <person name="Nelson D.R."/>
            <person name="Obara M."/>
            <person name="Oguri Y."/>
            <person name="Olmstead R.G."/>
            <person name="Onodera N."/>
            <person name="Petersen B.L."/>
            <person name="Pils B."/>
            <person name="Prigge M."/>
            <person name="Rensing S.A."/>
            <person name="Riano-Pachon D.M."/>
            <person name="Roberts A.W."/>
            <person name="Sato Y."/>
            <person name="Scheller H.V."/>
            <person name="Schulz B."/>
            <person name="Schulz C."/>
            <person name="Shakirov E.V."/>
            <person name="Shibagaki N."/>
            <person name="Shinohara N."/>
            <person name="Shippen D.E."/>
            <person name="Soerensen I."/>
            <person name="Sotooka R."/>
            <person name="Sugimoto N."/>
            <person name="Sugita M."/>
            <person name="Sumikawa N."/>
            <person name="Tanurdzic M."/>
            <person name="Theissen G."/>
            <person name="Ulvskov P."/>
            <person name="Wakazuki S."/>
            <person name="Weng J.K."/>
            <person name="Willats W.W."/>
            <person name="Wipf D."/>
            <person name="Wolf P.G."/>
            <person name="Yang L."/>
            <person name="Zimmer A.D."/>
            <person name="Zhu Q."/>
            <person name="Mitros T."/>
            <person name="Hellsten U."/>
            <person name="Loque D."/>
            <person name="Otillar R."/>
            <person name="Salamov A."/>
            <person name="Schmutz J."/>
            <person name="Shapiro H."/>
            <person name="Lindquist E."/>
            <person name="Lucas S."/>
            <person name="Rokhsar D."/>
            <person name="Grigoriev I.V."/>
        </authorList>
    </citation>
    <scope>NUCLEOTIDE SEQUENCE [LARGE SCALE GENOMIC DNA]</scope>
</reference>
<feature type="region of interest" description="Disordered" evidence="1">
    <location>
        <begin position="189"/>
        <end position="240"/>
    </location>
</feature>
<dbReference type="Gramene" id="EFJ17372">
    <property type="protein sequence ID" value="EFJ17372"/>
    <property type="gene ID" value="SELMODRAFT_421094"/>
</dbReference>
<dbReference type="FunCoup" id="D8SE47">
    <property type="interactions" value="1357"/>
</dbReference>
<feature type="compositionally biased region" description="Basic and acidic residues" evidence="1">
    <location>
        <begin position="209"/>
        <end position="224"/>
    </location>
</feature>
<proteinExistence type="predicted"/>
<dbReference type="PANTHER" id="PTHR35732:SF1">
    <property type="entry name" value="OS10G0545100 PROTEIN"/>
    <property type="match status" value="1"/>
</dbReference>
<name>D8SE47_SELML</name>
<feature type="compositionally biased region" description="Polar residues" evidence="1">
    <location>
        <begin position="226"/>
        <end position="240"/>
    </location>
</feature>
<evidence type="ECO:0000313" key="3">
    <source>
        <dbReference type="Proteomes" id="UP000001514"/>
    </source>
</evidence>
<evidence type="ECO:0000313" key="2">
    <source>
        <dbReference type="EMBL" id="EFJ17372.1"/>
    </source>
</evidence>
<sequence>MAAVASLASFSSVTSSRTLATPGLLLRKCNRNSELCVAAPQHPLGLLRASSQDNVPAEIRDDPKFVAINDDDPSYGPTAMLLVGFDNHEIPKVIEYLKGMGAEAIVKVIVCCEDMLRETLWECMQRPSNVSNPPPGTAGRMPRICFMSGMTGQEVVTIVQSFPGIGAHSYFKPVNLHAVARVGGHRIRGAGAKNRWPEPGASHGRGYRRSRETGKSKTEKDRFNSRPYNLSRFYTSQKKH</sequence>
<dbReference type="EMBL" id="GL377614">
    <property type="protein sequence ID" value="EFJ17372.1"/>
    <property type="molecule type" value="Genomic_DNA"/>
</dbReference>
<dbReference type="KEGG" id="smo:SELMODRAFT_421094"/>
<dbReference type="Proteomes" id="UP000001514">
    <property type="component" value="Unassembled WGS sequence"/>
</dbReference>
<protein>
    <submittedName>
        <fullName evidence="2">Uncharacterized protein</fullName>
    </submittedName>
</protein>
<organism evidence="3">
    <name type="scientific">Selaginella moellendorffii</name>
    <name type="common">Spikemoss</name>
    <dbReference type="NCBI Taxonomy" id="88036"/>
    <lineage>
        <taxon>Eukaryota</taxon>
        <taxon>Viridiplantae</taxon>
        <taxon>Streptophyta</taxon>
        <taxon>Embryophyta</taxon>
        <taxon>Tracheophyta</taxon>
        <taxon>Lycopodiopsida</taxon>
        <taxon>Selaginellales</taxon>
        <taxon>Selaginellaceae</taxon>
        <taxon>Selaginella</taxon>
    </lineage>
</organism>
<gene>
    <name evidence="2" type="ORF">SELMODRAFT_421094</name>
</gene>
<evidence type="ECO:0000256" key="1">
    <source>
        <dbReference type="SAM" id="MobiDB-lite"/>
    </source>
</evidence>
<accession>D8SE47</accession>
<dbReference type="AlphaFoldDB" id="D8SE47"/>
<dbReference type="InParanoid" id="D8SE47"/>
<keyword evidence="3" id="KW-1185">Reference proteome</keyword>
<dbReference type="eggNOG" id="ENOG502RXJ6">
    <property type="taxonomic scope" value="Eukaryota"/>
</dbReference>
<dbReference type="HOGENOM" id="CLU_1158067_0_0_1"/>
<dbReference type="PANTHER" id="PTHR35732">
    <property type="entry name" value="OS10G0545100 PROTEIN"/>
    <property type="match status" value="1"/>
</dbReference>